<dbReference type="EMBL" id="CM007895">
    <property type="protein sequence ID" value="OTG23356.1"/>
    <property type="molecule type" value="Genomic_DNA"/>
</dbReference>
<evidence type="ECO:0000313" key="3">
    <source>
        <dbReference type="Proteomes" id="UP000215914"/>
    </source>
</evidence>
<dbReference type="InParanoid" id="A0A251VM13"/>
<name>A0A251VM13_HELAN</name>
<evidence type="ECO:0000313" key="2">
    <source>
        <dbReference type="EMBL" id="OTG36399.1"/>
    </source>
</evidence>
<reference evidence="3" key="1">
    <citation type="journal article" date="2017" name="Nature">
        <title>The sunflower genome provides insights into oil metabolism, flowering and Asterid evolution.</title>
        <authorList>
            <person name="Badouin H."/>
            <person name="Gouzy J."/>
            <person name="Grassa C.J."/>
            <person name="Murat F."/>
            <person name="Staton S.E."/>
            <person name="Cottret L."/>
            <person name="Lelandais-Briere C."/>
            <person name="Owens G.L."/>
            <person name="Carrere S."/>
            <person name="Mayjonade B."/>
            <person name="Legrand L."/>
            <person name="Gill N."/>
            <person name="Kane N.C."/>
            <person name="Bowers J.E."/>
            <person name="Hubner S."/>
            <person name="Bellec A."/>
            <person name="Berard A."/>
            <person name="Berges H."/>
            <person name="Blanchet N."/>
            <person name="Boniface M.C."/>
            <person name="Brunel D."/>
            <person name="Catrice O."/>
            <person name="Chaidir N."/>
            <person name="Claudel C."/>
            <person name="Donnadieu C."/>
            <person name="Faraut T."/>
            <person name="Fievet G."/>
            <person name="Helmstetter N."/>
            <person name="King M."/>
            <person name="Knapp S.J."/>
            <person name="Lai Z."/>
            <person name="Le Paslier M.C."/>
            <person name="Lippi Y."/>
            <person name="Lorenzon L."/>
            <person name="Mandel J.R."/>
            <person name="Marage G."/>
            <person name="Marchand G."/>
            <person name="Marquand E."/>
            <person name="Bret-Mestries E."/>
            <person name="Morien E."/>
            <person name="Nambeesan S."/>
            <person name="Nguyen T."/>
            <person name="Pegot-Espagnet P."/>
            <person name="Pouilly N."/>
            <person name="Raftis F."/>
            <person name="Sallet E."/>
            <person name="Schiex T."/>
            <person name="Thomas J."/>
            <person name="Vandecasteele C."/>
            <person name="Vares D."/>
            <person name="Vear F."/>
            <person name="Vautrin S."/>
            <person name="Crespi M."/>
            <person name="Mangin B."/>
            <person name="Burke J.M."/>
            <person name="Salse J."/>
            <person name="Munos S."/>
            <person name="Vincourt P."/>
            <person name="Rieseberg L.H."/>
            <person name="Langlade N.B."/>
        </authorList>
    </citation>
    <scope>NUCLEOTIDE SEQUENCE [LARGE SCALE GENOMIC DNA]</scope>
    <source>
        <strain evidence="3">cv. SF193</strain>
    </source>
</reference>
<gene>
    <name evidence="2" type="ORF">HannXRQ_Chr01g0007191</name>
    <name evidence="1" type="ORF">HannXRQ_Chr06g0181551</name>
</gene>
<keyword evidence="3" id="KW-1185">Reference proteome</keyword>
<dbReference type="EMBL" id="CM007890">
    <property type="protein sequence ID" value="OTG36399.1"/>
    <property type="molecule type" value="Genomic_DNA"/>
</dbReference>
<sequence>MTVVESSRRSGVVQATLSERCGYHSQGIPTLFFDAINYLIHMKNLWIKVESSRGQNTKGAYTVIC</sequence>
<reference evidence="2" key="2">
    <citation type="submission" date="2017-02" db="EMBL/GenBank/DDBJ databases">
        <title>Sunflower complete genome.</title>
        <authorList>
            <person name="Langlade N."/>
            <person name="Munos S."/>
        </authorList>
    </citation>
    <scope>NUCLEOTIDE SEQUENCE [LARGE SCALE GENOMIC DNA]</scope>
    <source>
        <tissue evidence="2">Leaves</tissue>
    </source>
</reference>
<evidence type="ECO:0000313" key="1">
    <source>
        <dbReference type="EMBL" id="OTG23356.1"/>
    </source>
</evidence>
<dbReference type="Proteomes" id="UP000215914">
    <property type="component" value="Chromosome 1"/>
</dbReference>
<dbReference type="Proteomes" id="UP000215914">
    <property type="component" value="Chromosome 6"/>
</dbReference>
<organism evidence="2 3">
    <name type="scientific">Helianthus annuus</name>
    <name type="common">Common sunflower</name>
    <dbReference type="NCBI Taxonomy" id="4232"/>
    <lineage>
        <taxon>Eukaryota</taxon>
        <taxon>Viridiplantae</taxon>
        <taxon>Streptophyta</taxon>
        <taxon>Embryophyta</taxon>
        <taxon>Tracheophyta</taxon>
        <taxon>Spermatophyta</taxon>
        <taxon>Magnoliopsida</taxon>
        <taxon>eudicotyledons</taxon>
        <taxon>Gunneridae</taxon>
        <taxon>Pentapetalae</taxon>
        <taxon>asterids</taxon>
        <taxon>campanulids</taxon>
        <taxon>Asterales</taxon>
        <taxon>Asteraceae</taxon>
        <taxon>Asteroideae</taxon>
        <taxon>Heliantheae alliance</taxon>
        <taxon>Heliantheae</taxon>
        <taxon>Helianthus</taxon>
    </lineage>
</organism>
<accession>A0A251VM13</accession>
<dbReference type="AlphaFoldDB" id="A0A251VM13"/>
<protein>
    <submittedName>
        <fullName evidence="2">Uncharacterized protein</fullName>
    </submittedName>
</protein>
<proteinExistence type="predicted"/>